<evidence type="ECO:0000259" key="8">
    <source>
        <dbReference type="PROSITE" id="PS50287"/>
    </source>
</evidence>
<evidence type="ECO:0000313" key="11">
    <source>
        <dbReference type="Proteomes" id="UP000887568"/>
    </source>
</evidence>
<dbReference type="Gene3D" id="2.60.120.260">
    <property type="entry name" value="Galactose-binding domain-like"/>
    <property type="match status" value="3"/>
</dbReference>
<keyword evidence="11" id="KW-1185">Reference proteome</keyword>
<keyword evidence="6" id="KW-0325">Glycoprotein</keyword>
<evidence type="ECO:0000256" key="4">
    <source>
        <dbReference type="ARBA" id="ARBA00022837"/>
    </source>
</evidence>
<feature type="disulfide bond" evidence="7">
    <location>
        <begin position="731"/>
        <end position="741"/>
    </location>
</feature>
<evidence type="ECO:0000256" key="3">
    <source>
        <dbReference type="ARBA" id="ARBA00022737"/>
    </source>
</evidence>
<feature type="disulfide bond" evidence="7">
    <location>
        <begin position="807"/>
        <end position="868"/>
    </location>
</feature>
<dbReference type="PROSITE" id="PS50287">
    <property type="entry name" value="SRCR_2"/>
    <property type="match status" value="4"/>
</dbReference>
<evidence type="ECO:0000313" key="10">
    <source>
        <dbReference type="EnsemblMetazoa" id="XP_038071166.1"/>
    </source>
</evidence>
<feature type="domain" description="SRCR" evidence="8">
    <location>
        <begin position="285"/>
        <end position="385"/>
    </location>
</feature>
<dbReference type="SMART" id="SM00607">
    <property type="entry name" value="FTP"/>
    <property type="match status" value="1"/>
</dbReference>
<dbReference type="PROSITE" id="PS00420">
    <property type="entry name" value="SRCR_1"/>
    <property type="match status" value="4"/>
</dbReference>
<dbReference type="SUPFAM" id="SSF49785">
    <property type="entry name" value="Galactose-binding domain-like"/>
    <property type="match status" value="4"/>
</dbReference>
<dbReference type="OrthoDB" id="536948at2759"/>
<feature type="disulfide bond" evidence="7">
    <location>
        <begin position="794"/>
        <end position="858"/>
    </location>
</feature>
<keyword evidence="3" id="KW-0677">Repeat</keyword>
<feature type="disulfide bond" evidence="7">
    <location>
        <begin position="700"/>
        <end position="761"/>
    </location>
</feature>
<dbReference type="Pfam" id="PF00530">
    <property type="entry name" value="SRCR"/>
    <property type="match status" value="4"/>
</dbReference>
<feature type="domain" description="SMB" evidence="9">
    <location>
        <begin position="67"/>
        <end position="110"/>
    </location>
</feature>
<dbReference type="FunFam" id="3.10.250.10:FF:000001">
    <property type="entry name" value="Lysyl oxidase 4 isoform X1"/>
    <property type="match status" value="3"/>
</dbReference>
<dbReference type="EnsemblMetazoa" id="XM_038215238.1">
    <property type="protein sequence ID" value="XP_038071166.1"/>
    <property type="gene ID" value="LOC119740040"/>
</dbReference>
<feature type="domain" description="SRCR" evidence="8">
    <location>
        <begin position="769"/>
        <end position="869"/>
    </location>
</feature>
<feature type="disulfide bond" evidence="7">
    <location>
        <begin position="203"/>
        <end position="267"/>
    </location>
</feature>
<dbReference type="GeneID" id="119740040"/>
<dbReference type="SMART" id="SM00202">
    <property type="entry name" value="SR"/>
    <property type="match status" value="4"/>
</dbReference>
<keyword evidence="1" id="KW-0479">Metal-binding</keyword>
<feature type="disulfide bond" evidence="7">
    <location>
        <begin position="838"/>
        <end position="848"/>
    </location>
</feature>
<dbReference type="FunFam" id="3.10.250.10:FF:000006">
    <property type="entry name" value="neurotrypsin isoform X2"/>
    <property type="match status" value="1"/>
</dbReference>
<feature type="domain" description="SRCR" evidence="8">
    <location>
        <begin position="662"/>
        <end position="762"/>
    </location>
</feature>
<feature type="domain" description="SRCR" evidence="8">
    <location>
        <begin position="178"/>
        <end position="278"/>
    </location>
</feature>
<keyword evidence="2" id="KW-0732">Signal</keyword>
<proteinExistence type="predicted"/>
<feature type="domain" description="SMB" evidence="9">
    <location>
        <begin position="1165"/>
        <end position="1207"/>
    </location>
</feature>
<dbReference type="Proteomes" id="UP000887568">
    <property type="component" value="Unplaced"/>
</dbReference>
<keyword evidence="4" id="KW-0106">Calcium</keyword>
<feature type="domain" description="SMB" evidence="9">
    <location>
        <begin position="1212"/>
        <end position="1253"/>
    </location>
</feature>
<dbReference type="SUPFAM" id="SSF90188">
    <property type="entry name" value="Somatomedin B domain"/>
    <property type="match status" value="8"/>
</dbReference>
<feature type="domain" description="SMB" evidence="9">
    <location>
        <begin position="1304"/>
        <end position="1345"/>
    </location>
</feature>
<dbReference type="GO" id="GO:0046872">
    <property type="term" value="F:metal ion binding"/>
    <property type="evidence" value="ECO:0007669"/>
    <property type="project" value="UniProtKB-KW"/>
</dbReference>
<feature type="disulfide bond" evidence="7">
    <location>
        <begin position="354"/>
        <end position="364"/>
    </location>
</feature>
<feature type="disulfide bond" evidence="7">
    <location>
        <begin position="310"/>
        <end position="374"/>
    </location>
</feature>
<dbReference type="SMART" id="SM00201">
    <property type="entry name" value="SO"/>
    <property type="match status" value="8"/>
</dbReference>
<dbReference type="Pfam" id="PF01033">
    <property type="entry name" value="Somatomedin_B"/>
    <property type="match status" value="8"/>
</dbReference>
<evidence type="ECO:0000256" key="2">
    <source>
        <dbReference type="ARBA" id="ARBA00022729"/>
    </source>
</evidence>
<dbReference type="InterPro" id="IPR036772">
    <property type="entry name" value="SRCR-like_dom_sf"/>
</dbReference>
<dbReference type="InterPro" id="IPR008979">
    <property type="entry name" value="Galactose-bd-like_sf"/>
</dbReference>
<evidence type="ECO:0000259" key="9">
    <source>
        <dbReference type="PROSITE" id="PS50958"/>
    </source>
</evidence>
<protein>
    <recommendedName>
        <fullName evidence="12">Deleted in malignant brain tumors 1 protein</fullName>
    </recommendedName>
</protein>
<feature type="domain" description="SMB" evidence="9">
    <location>
        <begin position="1395"/>
        <end position="1436"/>
    </location>
</feature>
<dbReference type="RefSeq" id="XP_038071166.1">
    <property type="nucleotide sequence ID" value="XM_038215238.1"/>
</dbReference>
<feature type="domain" description="SMB" evidence="9">
    <location>
        <begin position="1348"/>
        <end position="1390"/>
    </location>
</feature>
<dbReference type="PANTHER" id="PTHR19331:SF465">
    <property type="entry name" value="EGG PEPTIDE SPERACT RECEPTOR"/>
    <property type="match status" value="1"/>
</dbReference>
<name>A0A914B4F5_PATMI</name>
<dbReference type="InterPro" id="IPR006585">
    <property type="entry name" value="FTP1"/>
</dbReference>
<feature type="disulfide bond" evidence="7">
    <location>
        <begin position="687"/>
        <end position="751"/>
    </location>
</feature>
<dbReference type="InterPro" id="IPR001190">
    <property type="entry name" value="SRCR"/>
</dbReference>
<dbReference type="PROSITE" id="PS00524">
    <property type="entry name" value="SMB_1"/>
    <property type="match status" value="7"/>
</dbReference>
<accession>A0A914B4F5</accession>
<dbReference type="GO" id="GO:0016020">
    <property type="term" value="C:membrane"/>
    <property type="evidence" value="ECO:0007669"/>
    <property type="project" value="InterPro"/>
</dbReference>
<dbReference type="PRINTS" id="PR00258">
    <property type="entry name" value="SPERACTRCPTR"/>
</dbReference>
<evidence type="ECO:0000256" key="7">
    <source>
        <dbReference type="PROSITE-ProRule" id="PRU00196"/>
    </source>
</evidence>
<evidence type="ECO:0000256" key="6">
    <source>
        <dbReference type="ARBA" id="ARBA00023180"/>
    </source>
</evidence>
<sequence>MPKILAEPSGHGTSFRFAETAGLKRERTATVTGKQQLDEASECTGSHYKSTTAVQDSRTLSPDDSSGEATCVDRCSTEGSRGGCFCDALCSQYGDCCSDFESYCRLPENRALSVIGKPATQSTTFGAAYAAGNALDGSTDTFSLTANGDSHPLWQVDLQNVHCLGTVTVSLGLEGCCVRLRDGGSMYEGRVEVYANGQWGTVCDDQWDLNDANVVCRELGFGAAVTAASEAAYGQGQGPIQLDNVACTGQESSIFDCSHNGIQQHNCGHHEDAGVECSEPTNGEVRLRDGGSMYEGRVEVYANGQWGTVCDDQWDLNDANVVCRELGFGAAVTAASEAAYGQGEGPIQLDNVACTGQESSIFDCSHNGIQQHNCGHGEDAGVECSEPTNGEGNDRFFGVVVRAGLSSNYTENQPCGSPATANQSVDGAVNDFLCAPPQLARYVSVDIDTSLPGVTEAILALAEVTLLEYPYLECAIDGGSSDLHPWWQVDLGDEHCLGAITVTLRQGCCGQNRFLGAVVRAGLSSNYAENQPCGLPATASQSATGQMSEFLCAPARLARYVSLDIDISRPGITTAILQLAEVTVEEYSYSACVATYALLIIGKPATQSTSFSSSYPAGKALDGNINTFSHTANGDLHPWWKVDLENDHCLGRVTVSLRKVYVRLRDGGSMYEGRVEVYANGQWGTVCDDQWDLNDANVVCRELGFGAAVTAASEAAYGQGQGPIQLDDVACTGQESSIFDCSHNGIQQHNCGHHEDAGVECSEPTNGEVRLRDGGSMYEGRVEVYANGQWGTVCDDQWDLNDANVVCRELGFGAAVTAASEAAYGQGEGPIQLDNVACTGQESSIFDCSHNGIQQHNCGHHEDAGVECSEPTNLGGGENRNQGALVRAGLSSNYMENQPCGSPATANQSVDGAVNDFLCDPRRLARYVSVDIDPSLPGVTEAILALAEVTLLEYPYLECATGGALSLIGKPATQSTPYQNGLAFPPEKALDGNTNTFAHTAIPPDPHPWWQVDLITTHCLGTITVQIRKLCCGQKRFLGAVVRAGMSSNYVENQPCGLPATASQSANGAVTQFPCGPARLARYLSVDIDPSRPGVTFAVLQLAEVTVEEHSYAECPAAYVSCSGRCYTKGSQGGCFCDADCSYYSDCCPDFTSLCTHSSVEDVFGEATCVDRCYTSGSQGGCYCDSACTYWGDCCSDFTSVCSRQPENDALGAASCQFRCSTSGSQGGCYCDSVCPNYGDCCPDYSIYCVHSTPSGSGGTCADRCYSSGSQGGCYCDSACTSFGDCCSDFDSLCKRAPETDVSGDASCQFRCLTSGSQGGCYCDSVCPSYGDCCPDYSIYCVHSTPGGEGTCLNRCYSSGSQGGCYCDSACTSFGDCCSDFTVLCTRQRENDVLGDASCQYRCLTFGSQGGCYCDSVCPNYGDCCPDYNMYCVHSAPDDSGEGNKVYVWKKTFRGGCMFTKTLKPP</sequence>
<feature type="domain" description="SMB" evidence="9">
    <location>
        <begin position="1118"/>
        <end position="1159"/>
    </location>
</feature>
<dbReference type="Gene3D" id="3.10.250.10">
    <property type="entry name" value="SRCR-like domain"/>
    <property type="match status" value="4"/>
</dbReference>
<dbReference type="PANTHER" id="PTHR19331">
    <property type="entry name" value="SCAVENGER RECEPTOR DOMAIN-CONTAINING"/>
    <property type="match status" value="1"/>
</dbReference>
<dbReference type="PROSITE" id="PS50958">
    <property type="entry name" value="SMB_2"/>
    <property type="match status" value="8"/>
</dbReference>
<evidence type="ECO:0008006" key="12">
    <source>
        <dbReference type="Google" id="ProtNLM"/>
    </source>
</evidence>
<feature type="disulfide bond" evidence="7">
    <location>
        <begin position="247"/>
        <end position="257"/>
    </location>
</feature>
<reference evidence="10" key="1">
    <citation type="submission" date="2022-11" db="UniProtKB">
        <authorList>
            <consortium name="EnsemblMetazoa"/>
        </authorList>
    </citation>
    <scope>IDENTIFICATION</scope>
</reference>
<evidence type="ECO:0000256" key="5">
    <source>
        <dbReference type="ARBA" id="ARBA00023157"/>
    </source>
</evidence>
<dbReference type="Gene3D" id="4.10.410.20">
    <property type="match status" value="8"/>
</dbReference>
<feature type="domain" description="SMB" evidence="9">
    <location>
        <begin position="1257"/>
        <end position="1301"/>
    </location>
</feature>
<dbReference type="SUPFAM" id="SSF56487">
    <property type="entry name" value="SRCR-like"/>
    <property type="match status" value="4"/>
</dbReference>
<feature type="disulfide bond" evidence="7">
    <location>
        <begin position="323"/>
        <end position="384"/>
    </location>
</feature>
<feature type="disulfide bond" evidence="7">
    <location>
        <begin position="216"/>
        <end position="277"/>
    </location>
</feature>
<keyword evidence="5 7" id="KW-1015">Disulfide bond</keyword>
<evidence type="ECO:0000256" key="1">
    <source>
        <dbReference type="ARBA" id="ARBA00022723"/>
    </source>
</evidence>
<dbReference type="Pfam" id="PF22633">
    <property type="entry name" value="F5_F8_type_C_2"/>
    <property type="match status" value="1"/>
</dbReference>
<organism evidence="10 11">
    <name type="scientific">Patiria miniata</name>
    <name type="common">Bat star</name>
    <name type="synonym">Asterina miniata</name>
    <dbReference type="NCBI Taxonomy" id="46514"/>
    <lineage>
        <taxon>Eukaryota</taxon>
        <taxon>Metazoa</taxon>
        <taxon>Echinodermata</taxon>
        <taxon>Eleutherozoa</taxon>
        <taxon>Asterozoa</taxon>
        <taxon>Asteroidea</taxon>
        <taxon>Valvatacea</taxon>
        <taxon>Valvatida</taxon>
        <taxon>Asterinidae</taxon>
        <taxon>Patiria</taxon>
    </lineage>
</organism>
<dbReference type="InterPro" id="IPR036024">
    <property type="entry name" value="Somatomedin_B-like_dom_sf"/>
</dbReference>
<dbReference type="InterPro" id="IPR001212">
    <property type="entry name" value="Somatomedin_B_dom"/>
</dbReference>